<keyword evidence="2" id="KW-1185">Reference proteome</keyword>
<gene>
    <name evidence="1" type="ORF">201phi2-1p021</name>
</gene>
<proteinExistence type="predicted"/>
<reference evidence="1 2" key="1">
    <citation type="journal article" date="2008" name="Virology">
        <title>Characterization of Pseudomonas chlororaphis myovirus 201varphi2-1 via genomic sequencing, mass spectrometry, and electron microscopy.</title>
        <authorList>
            <person name="Thomas J.A."/>
            <person name="Rolando M.R."/>
            <person name="Carroll C.A."/>
            <person name="Shen P.S."/>
            <person name="Belnap D.M."/>
            <person name="Weintraub S.T."/>
            <person name="Serwer P."/>
            <person name="Hardies S.C."/>
        </authorList>
    </citation>
    <scope>NUCLEOTIDE SEQUENCE</scope>
</reference>
<sequence length="136" mass="16202">MNLFKDHTRVVSDCALILFERHGFCYIGLVPQHATEEFTLESIQALLIRFYDELPWVPFIRDTHAFSALYKLNKFIDCISNEPSEYFKWLNDVSKITRSFCKAYDRNNRDMIEFYDDIREFISGEPKAYYKGTPYV</sequence>
<organism evidence="1 2">
    <name type="scientific">Pseudomonas phage 201phi2-1</name>
    <name type="common">Pseudomonas chlororaphis phage 201phi2-1</name>
    <dbReference type="NCBI Taxonomy" id="198110"/>
    <lineage>
        <taxon>Viruses</taxon>
        <taxon>Duplodnaviria</taxon>
        <taxon>Heunggongvirae</taxon>
        <taxon>Uroviricota</taxon>
        <taxon>Caudoviricetes</taxon>
        <taxon>Chimalliviridae</taxon>
        <taxon>Serwervirus</taxon>
        <taxon>Serwervirus 201phi21</taxon>
    </lineage>
</organism>
<evidence type="ECO:0000313" key="1">
    <source>
        <dbReference type="EMBL" id="ABY62855.1"/>
    </source>
</evidence>
<dbReference type="RefSeq" id="YP_001956747.1">
    <property type="nucleotide sequence ID" value="NC_010821.1"/>
</dbReference>
<accession>B3FJZ7</accession>
<organismHost>
    <name type="scientific">Pseudomonas chlororaphis</name>
    <dbReference type="NCBI Taxonomy" id="587753"/>
</organismHost>
<dbReference type="Proteomes" id="UP000002421">
    <property type="component" value="Segment"/>
</dbReference>
<evidence type="ECO:0000313" key="2">
    <source>
        <dbReference type="Proteomes" id="UP000002421"/>
    </source>
</evidence>
<dbReference type="EMBL" id="EU197055">
    <property type="protein sequence ID" value="ABY62855.1"/>
    <property type="molecule type" value="Genomic_DNA"/>
</dbReference>
<dbReference type="KEGG" id="vg:6372498"/>
<name>B3FJZ7_BP201</name>
<protein>
    <submittedName>
        <fullName evidence="1">Uncharacterized protein</fullName>
    </submittedName>
</protein>